<gene>
    <name evidence="2" type="ORF">prwr041_18760</name>
</gene>
<reference evidence="2 3" key="1">
    <citation type="journal article" date="2022" name="Int. J. Syst. Evol. Microbiol.">
        <title>Prevotella herbatica sp. nov., a plant polysaccharide-decomposing anaerobic bacterium isolated from a methanogenic reactor.</title>
        <authorList>
            <person name="Uek A."/>
            <person name="Tonouchi A."/>
            <person name="Kaku N."/>
            <person name="Ueki K."/>
        </authorList>
    </citation>
    <scope>NUCLEOTIDE SEQUENCE [LARGE SCALE GENOMIC DNA]</scope>
    <source>
        <strain evidence="2 3">WR041</strain>
    </source>
</reference>
<dbReference type="InterPro" id="IPR012341">
    <property type="entry name" value="6hp_glycosidase-like_sf"/>
</dbReference>
<feature type="signal peptide" evidence="1">
    <location>
        <begin position="1"/>
        <end position="22"/>
    </location>
</feature>
<accession>A0ABN6EMJ8</accession>
<evidence type="ECO:0000313" key="3">
    <source>
        <dbReference type="Proteomes" id="UP001319045"/>
    </source>
</evidence>
<dbReference type="InterPro" id="IPR008928">
    <property type="entry name" value="6-hairpin_glycosidase_sf"/>
</dbReference>
<sequence>MKFKILYIIALVLCLGCLHSNATINRRTVVCRNNPIVTMMDTLSSFSVGNGGFAFTVDATGLQSFPEYYSRGVPLGTMSDWGWHSFPNVKGYKPQEALKAMDFGRGHKELYSVQFKKAGRQKSASEWFRKNPHRLHLGIVGLELGDNPLAIKNIREQLKMWTGEITSHFSYKGKQCDVSTVCNPERDMIVAKVVSKGRYGVKFRFPYPTAGHCDDACRWDANLLHSTVIMKKGTNYALLKRTIDSTIYYVAITWSGKAEFREKERNYFVLIPREDTISFSCEYLNSINDRKVFHSDSKYTSIKTLAASYWQKYWNTGAIVDFSACKDSRAKELERRVVLSQYILAVNDAGNTPPQETGLTYNSWFGKFHLEMILWHQAQFALLGHPEMLERSLNWYFKAEPKAREIAARQGFCGVRWMKMTDPSAEEAPSNVGSYLIWQQPHLIYLAELLYRSGMTDVLGKYARLVDETAEFMSSFTEYDATKDRYVLRGCIAAQETLPAATTVNPPFELSYWHFALQIAQKWRERLGKKRNAHWDDIINKISPLAQKDSLYLAAETQPDTYKDIKMFSDHPAVLGSVGLLPLSSRQVDTGVMNNTLNWVWKNWYWNKTWGWDFPMVAMNAARLGDPDKAVDALLMNKRTNTYLRNGHNYQDERLRCYLPGNGGLLMAISMMCAGWDGCDVNNPGFPKNGKWDVHWEGFKLMP</sequence>
<evidence type="ECO:0000313" key="2">
    <source>
        <dbReference type="EMBL" id="BCS85983.1"/>
    </source>
</evidence>
<evidence type="ECO:0008006" key="4">
    <source>
        <dbReference type="Google" id="ProtNLM"/>
    </source>
</evidence>
<dbReference type="SUPFAM" id="SSF48208">
    <property type="entry name" value="Six-hairpin glycosidases"/>
    <property type="match status" value="1"/>
</dbReference>
<feature type="chain" id="PRO_5046254850" description="Glycosyl hydrolase family 95 N-terminal domain-containing protein" evidence="1">
    <location>
        <begin position="23"/>
        <end position="703"/>
    </location>
</feature>
<protein>
    <recommendedName>
        <fullName evidence="4">Glycosyl hydrolase family 95 N-terminal domain-containing protein</fullName>
    </recommendedName>
</protein>
<keyword evidence="1" id="KW-0732">Signal</keyword>
<evidence type="ECO:0000256" key="1">
    <source>
        <dbReference type="SAM" id="SignalP"/>
    </source>
</evidence>
<proteinExistence type="predicted"/>
<keyword evidence="3" id="KW-1185">Reference proteome</keyword>
<name>A0ABN6EMJ8_9BACT</name>
<dbReference type="Gene3D" id="1.50.10.10">
    <property type="match status" value="1"/>
</dbReference>
<dbReference type="RefSeq" id="WP_207153584.1">
    <property type="nucleotide sequence ID" value="NZ_AP024484.1"/>
</dbReference>
<dbReference type="EMBL" id="AP024484">
    <property type="protein sequence ID" value="BCS85983.1"/>
    <property type="molecule type" value="Genomic_DNA"/>
</dbReference>
<organism evidence="2 3">
    <name type="scientific">Prevotella herbatica</name>
    <dbReference type="NCBI Taxonomy" id="2801997"/>
    <lineage>
        <taxon>Bacteria</taxon>
        <taxon>Pseudomonadati</taxon>
        <taxon>Bacteroidota</taxon>
        <taxon>Bacteroidia</taxon>
        <taxon>Bacteroidales</taxon>
        <taxon>Prevotellaceae</taxon>
        <taxon>Prevotella</taxon>
    </lineage>
</organism>
<dbReference type="Proteomes" id="UP001319045">
    <property type="component" value="Chromosome"/>
</dbReference>